<keyword evidence="1 5" id="KW-0547">Nucleotide-binding</keyword>
<keyword evidence="2 5" id="KW-0378">Hydrolase</keyword>
<dbReference type="InterPro" id="IPR027785">
    <property type="entry name" value="UvrD-like_helicase_C"/>
</dbReference>
<dbReference type="SUPFAM" id="SSF52540">
    <property type="entry name" value="P-loop containing nucleoside triphosphate hydrolases"/>
    <property type="match status" value="1"/>
</dbReference>
<evidence type="ECO:0000259" key="6">
    <source>
        <dbReference type="PROSITE" id="PS51198"/>
    </source>
</evidence>
<accession>A0ABW5R259</accession>
<comment type="caution">
    <text evidence="7">The sequence shown here is derived from an EMBL/GenBank/DDBJ whole genome shotgun (WGS) entry which is preliminary data.</text>
</comment>
<keyword evidence="8" id="KW-1185">Reference proteome</keyword>
<name>A0ABW5R259_9BACL</name>
<feature type="binding site" evidence="5">
    <location>
        <begin position="202"/>
        <end position="209"/>
    </location>
    <ligand>
        <name>ATP</name>
        <dbReference type="ChEBI" id="CHEBI:30616"/>
    </ligand>
</feature>
<dbReference type="RefSeq" id="WP_379276602.1">
    <property type="nucleotide sequence ID" value="NZ_JBHUGT010000021.1"/>
</dbReference>
<keyword evidence="4 5" id="KW-0067">ATP-binding</keyword>
<feature type="domain" description="UvrD-like helicase ATP-binding" evidence="6">
    <location>
        <begin position="181"/>
        <end position="533"/>
    </location>
</feature>
<dbReference type="PANTHER" id="PTHR11070">
    <property type="entry name" value="UVRD / RECB / PCRA DNA HELICASE FAMILY MEMBER"/>
    <property type="match status" value="1"/>
</dbReference>
<reference evidence="8" key="1">
    <citation type="journal article" date="2019" name="Int. J. Syst. Evol. Microbiol.">
        <title>The Global Catalogue of Microorganisms (GCM) 10K type strain sequencing project: providing services to taxonomists for standard genome sequencing and annotation.</title>
        <authorList>
            <consortium name="The Broad Institute Genomics Platform"/>
            <consortium name="The Broad Institute Genome Sequencing Center for Infectious Disease"/>
            <person name="Wu L."/>
            <person name="Ma J."/>
        </authorList>
    </citation>
    <scope>NUCLEOTIDE SEQUENCE [LARGE SCALE GENOMIC DNA]</scope>
    <source>
        <strain evidence="8">TISTR 1827</strain>
    </source>
</reference>
<dbReference type="InterPro" id="IPR000212">
    <property type="entry name" value="DNA_helicase_UvrD/REP"/>
</dbReference>
<evidence type="ECO:0000256" key="5">
    <source>
        <dbReference type="PROSITE-ProRule" id="PRU00560"/>
    </source>
</evidence>
<dbReference type="InterPro" id="IPR014016">
    <property type="entry name" value="UvrD-like_ATP-bd"/>
</dbReference>
<dbReference type="PROSITE" id="PS51198">
    <property type="entry name" value="UVRD_HELICASE_ATP_BIND"/>
    <property type="match status" value="1"/>
</dbReference>
<evidence type="ECO:0000256" key="3">
    <source>
        <dbReference type="ARBA" id="ARBA00022806"/>
    </source>
</evidence>
<evidence type="ECO:0000313" key="7">
    <source>
        <dbReference type="EMBL" id="MFD2662390.1"/>
    </source>
</evidence>
<evidence type="ECO:0000256" key="1">
    <source>
        <dbReference type="ARBA" id="ARBA00022741"/>
    </source>
</evidence>
<evidence type="ECO:0000256" key="4">
    <source>
        <dbReference type="ARBA" id="ARBA00022840"/>
    </source>
</evidence>
<dbReference type="InterPro" id="IPR027417">
    <property type="entry name" value="P-loop_NTPase"/>
</dbReference>
<keyword evidence="3 5" id="KW-0347">Helicase</keyword>
<organism evidence="7 8">
    <name type="scientific">Paenibacillus thailandensis</name>
    <dbReference type="NCBI Taxonomy" id="393250"/>
    <lineage>
        <taxon>Bacteria</taxon>
        <taxon>Bacillati</taxon>
        <taxon>Bacillota</taxon>
        <taxon>Bacilli</taxon>
        <taxon>Bacillales</taxon>
        <taxon>Paenibacillaceae</taxon>
        <taxon>Paenibacillus</taxon>
    </lineage>
</organism>
<gene>
    <name evidence="7" type="ORF">ACFSW5_19220</name>
</gene>
<dbReference type="Proteomes" id="UP001597493">
    <property type="component" value="Unassembled WGS sequence"/>
</dbReference>
<proteinExistence type="predicted"/>
<evidence type="ECO:0000256" key="2">
    <source>
        <dbReference type="ARBA" id="ARBA00022801"/>
    </source>
</evidence>
<dbReference type="EMBL" id="JBHUMY010000027">
    <property type="protein sequence ID" value="MFD2662390.1"/>
    <property type="molecule type" value="Genomic_DNA"/>
</dbReference>
<dbReference type="Pfam" id="PF13538">
    <property type="entry name" value="UvrD_C_2"/>
    <property type="match status" value="1"/>
</dbReference>
<dbReference type="Gene3D" id="3.40.50.300">
    <property type="entry name" value="P-loop containing nucleotide triphosphate hydrolases"/>
    <property type="match status" value="3"/>
</dbReference>
<sequence>MSVQSALQEEQQRLADSVREIERQLEQIGPAYTGDDFTEQMLDLQREERKRRLEVAYKEPYFGRIDFQELPGDRIMPLYIGKAGVSKQNSNELLVIDWRAPVASLFYSFTGGDTAVSYESPDGEVTGHVHLKRNLMIRQRELVRMVDSYIKGQEDGPVTDEFLLYRLGENKDNRLRDIVSTIQQEQDLIIRAERSKALFIQGVAGSGKTTVALHRLAFLLYQYADRMRAERMIIFAPNRMFLEYISGVLPELGVGDIMQTTYADWALELLGHEVSLRGSGEQLAYWFEQPHTADEIAQAPGKLKGGAAFKKAVDERLAELDKQILPEAPFEPIDGLVLKPEQIAEWYNTDYGEEFMMRKRERLASRIRRWFESELKRRGTSDKKVRAKALSRLNAYIKKIPSYTAPQLYATLFAGKTAASCIPKELAKATAERLKQGEALPEDLAPLAYIHLRLFGLDRPTYDHIVIDEAQDYSPFQLEALRLCQSVTSMTVLGDLQQGIHAYAGVERWSELTELFEEGKTGFYELNRSYRSTMEIIEFANRILGAMEGVKPAVPVFRSGDPVELVQAEPENWLKQLAATLSEWQSQGGLQTIAVIGRTAAECEEIHVYLQGQGFEPSLIQSKQPSYSGGLSVVPAYLSKGLEFDAVLIADASGEAYRPLDAKLLYVACTRALHKLKLLYRGEPSPLIAEPSAVL</sequence>
<protein>
    <submittedName>
        <fullName evidence="7">HelD family protein</fullName>
    </submittedName>
</protein>
<evidence type="ECO:0000313" key="8">
    <source>
        <dbReference type="Proteomes" id="UP001597493"/>
    </source>
</evidence>
<dbReference type="PANTHER" id="PTHR11070:SF17">
    <property type="entry name" value="DNA HELICASE IV"/>
    <property type="match status" value="1"/>
</dbReference>